<evidence type="ECO:0000313" key="6">
    <source>
        <dbReference type="EMBL" id="WNC08254.1"/>
    </source>
</evidence>
<keyword evidence="2" id="KW-0805">Transcription regulation</keyword>
<keyword evidence="3" id="KW-0238">DNA-binding</keyword>
<dbReference type="InterPro" id="IPR000847">
    <property type="entry name" value="LysR_HTH_N"/>
</dbReference>
<protein>
    <submittedName>
        <fullName evidence="6">LysR family transcriptional regulator</fullName>
    </submittedName>
</protein>
<dbReference type="SUPFAM" id="SSF46785">
    <property type="entry name" value="Winged helix' DNA-binding domain"/>
    <property type="match status" value="1"/>
</dbReference>
<feature type="domain" description="HTH lysR-type" evidence="5">
    <location>
        <begin position="1"/>
        <end position="57"/>
    </location>
</feature>
<dbReference type="AlphaFoldDB" id="A0AAJ6LWB0"/>
<sequence length="290" mass="31521">MIRELKTFICVAQRGTFAAAGQQVGLTQSAVSAQIKSLEQTLGVRLFDRTGRAATINAAGQRAIPLAEEILRLFERMGAADSGNDFHGSLRIGAIGTVQTGILPQALVTLRKQAPFIETHLVPGVSLNLLSQVDAGELDLAIMIKPPFALPKDLHAEVIAREAFVLIAAKNVSGDDPLAILAQQPFVRYDRGSFGGRLVTQFLKEQKLHVRQALELDELDAIVKMVGSGLGVALVPRAGLWLEHSADVRVLELHELTFFREIVLVSKYRQKHSALFNIFRSCVLEAGDVG</sequence>
<dbReference type="EMBL" id="CP134081">
    <property type="protein sequence ID" value="WNC08254.1"/>
    <property type="molecule type" value="Genomic_DNA"/>
</dbReference>
<dbReference type="RefSeq" id="WP_310791196.1">
    <property type="nucleotide sequence ID" value="NZ_CP134081.1"/>
</dbReference>
<dbReference type="Gene3D" id="3.40.190.290">
    <property type="match status" value="1"/>
</dbReference>
<evidence type="ECO:0000256" key="4">
    <source>
        <dbReference type="ARBA" id="ARBA00023163"/>
    </source>
</evidence>
<keyword evidence="4" id="KW-0804">Transcription</keyword>
<dbReference type="Pfam" id="PF03466">
    <property type="entry name" value="LysR_substrate"/>
    <property type="match status" value="1"/>
</dbReference>
<dbReference type="Proteomes" id="UP001258207">
    <property type="component" value="Chromosome"/>
</dbReference>
<dbReference type="PROSITE" id="PS50931">
    <property type="entry name" value="HTH_LYSR"/>
    <property type="match status" value="1"/>
</dbReference>
<reference evidence="6" key="1">
    <citation type="submission" date="2023-09" db="EMBL/GenBank/DDBJ databases">
        <title>First report of Pseudomonas coleopterorum DJ13 causing leaf spot on Rhododendron pulchrum Sweet in China.</title>
        <authorList>
            <person name="Zhang Y."/>
        </authorList>
    </citation>
    <scope>NUCLEOTIDE SEQUENCE</scope>
    <source>
        <strain evidence="6">DJ13</strain>
    </source>
</reference>
<dbReference type="PANTHER" id="PTHR30126:SF94">
    <property type="entry name" value="LYSR FAMILY TRANSCRIPTIONAL REGULATOR"/>
    <property type="match status" value="1"/>
</dbReference>
<dbReference type="PRINTS" id="PR00039">
    <property type="entry name" value="HTHLYSR"/>
</dbReference>
<dbReference type="PANTHER" id="PTHR30126">
    <property type="entry name" value="HTH-TYPE TRANSCRIPTIONAL REGULATOR"/>
    <property type="match status" value="1"/>
</dbReference>
<accession>A0AAJ6LWB0</accession>
<evidence type="ECO:0000256" key="3">
    <source>
        <dbReference type="ARBA" id="ARBA00023125"/>
    </source>
</evidence>
<gene>
    <name evidence="6" type="ORF">RI108_13115</name>
</gene>
<evidence type="ECO:0000259" key="5">
    <source>
        <dbReference type="PROSITE" id="PS50931"/>
    </source>
</evidence>
<dbReference type="GO" id="GO:0000976">
    <property type="term" value="F:transcription cis-regulatory region binding"/>
    <property type="evidence" value="ECO:0007669"/>
    <property type="project" value="TreeGrafter"/>
</dbReference>
<dbReference type="InterPro" id="IPR005119">
    <property type="entry name" value="LysR_subst-bd"/>
</dbReference>
<dbReference type="GO" id="GO:0003700">
    <property type="term" value="F:DNA-binding transcription factor activity"/>
    <property type="evidence" value="ECO:0007669"/>
    <property type="project" value="InterPro"/>
</dbReference>
<evidence type="ECO:0000256" key="2">
    <source>
        <dbReference type="ARBA" id="ARBA00023015"/>
    </source>
</evidence>
<dbReference type="InterPro" id="IPR036388">
    <property type="entry name" value="WH-like_DNA-bd_sf"/>
</dbReference>
<name>A0AAJ6LWB0_9PSED</name>
<dbReference type="Gene3D" id="1.10.10.10">
    <property type="entry name" value="Winged helix-like DNA-binding domain superfamily/Winged helix DNA-binding domain"/>
    <property type="match status" value="1"/>
</dbReference>
<comment type="similarity">
    <text evidence="1">Belongs to the LysR transcriptional regulatory family.</text>
</comment>
<dbReference type="Pfam" id="PF00126">
    <property type="entry name" value="HTH_1"/>
    <property type="match status" value="1"/>
</dbReference>
<dbReference type="InterPro" id="IPR036390">
    <property type="entry name" value="WH_DNA-bd_sf"/>
</dbReference>
<evidence type="ECO:0000313" key="7">
    <source>
        <dbReference type="Proteomes" id="UP001258207"/>
    </source>
</evidence>
<dbReference type="CDD" id="cd08427">
    <property type="entry name" value="PBP2_LTTR_like_2"/>
    <property type="match status" value="1"/>
</dbReference>
<organism evidence="6 7">
    <name type="scientific">Pseudomonas coleopterorum</name>
    <dbReference type="NCBI Taxonomy" id="1605838"/>
    <lineage>
        <taxon>Bacteria</taxon>
        <taxon>Pseudomonadati</taxon>
        <taxon>Pseudomonadota</taxon>
        <taxon>Gammaproteobacteria</taxon>
        <taxon>Pseudomonadales</taxon>
        <taxon>Pseudomonadaceae</taxon>
        <taxon>Pseudomonas</taxon>
    </lineage>
</organism>
<proteinExistence type="inferred from homology"/>
<dbReference type="FunFam" id="1.10.10.10:FF:000001">
    <property type="entry name" value="LysR family transcriptional regulator"/>
    <property type="match status" value="1"/>
</dbReference>
<dbReference type="SUPFAM" id="SSF53850">
    <property type="entry name" value="Periplasmic binding protein-like II"/>
    <property type="match status" value="1"/>
</dbReference>
<evidence type="ECO:0000256" key="1">
    <source>
        <dbReference type="ARBA" id="ARBA00009437"/>
    </source>
</evidence>